<feature type="repeat" description="PPR" evidence="3">
    <location>
        <begin position="513"/>
        <end position="547"/>
    </location>
</feature>
<feature type="repeat" description="PPR" evidence="3">
    <location>
        <begin position="408"/>
        <end position="442"/>
    </location>
</feature>
<evidence type="ECO:0008006" key="6">
    <source>
        <dbReference type="Google" id="ProtNLM"/>
    </source>
</evidence>
<feature type="repeat" description="PPR" evidence="3">
    <location>
        <begin position="443"/>
        <end position="477"/>
    </location>
</feature>
<dbReference type="Proteomes" id="UP000091857">
    <property type="component" value="Chromosome 2"/>
</dbReference>
<evidence type="ECO:0000256" key="3">
    <source>
        <dbReference type="PROSITE-ProRule" id="PRU00708"/>
    </source>
</evidence>
<feature type="repeat" description="PPR" evidence="3">
    <location>
        <begin position="197"/>
        <end position="231"/>
    </location>
</feature>
<dbReference type="Gene3D" id="1.25.40.10">
    <property type="entry name" value="Tetratricopeptide repeat domain"/>
    <property type="match status" value="7"/>
</dbReference>
<proteinExistence type="inferred from homology"/>
<dbReference type="PANTHER" id="PTHR47933:SF11">
    <property type="entry name" value="PENTATRICOPEPTIDE REPEAT-CONTAINING PROTEIN 2"/>
    <property type="match status" value="1"/>
</dbReference>
<comment type="similarity">
    <text evidence="1">Belongs to the PPR family. P subfamily.</text>
</comment>
<dbReference type="EMBL" id="CM004388">
    <property type="protein sequence ID" value="OAY57899.1"/>
    <property type="molecule type" value="Genomic_DNA"/>
</dbReference>
<dbReference type="Gramene" id="Manes.02G133800.1.v8.1">
    <property type="protein sequence ID" value="Manes.02G133800.1.v8.1.CDS.1"/>
    <property type="gene ID" value="Manes.02G133800.v8.1"/>
</dbReference>
<dbReference type="NCBIfam" id="TIGR00756">
    <property type="entry name" value="PPR"/>
    <property type="match status" value="3"/>
</dbReference>
<name>A0A2C9WF17_MANES</name>
<feature type="repeat" description="PPR" evidence="3">
    <location>
        <begin position="618"/>
        <end position="652"/>
    </location>
</feature>
<feature type="repeat" description="PPR" evidence="3">
    <location>
        <begin position="548"/>
        <end position="582"/>
    </location>
</feature>
<dbReference type="PANTHER" id="PTHR47933">
    <property type="entry name" value="PENTATRICOPEPTIDE REPEAT-CONTAINING PROTEIN 1, MITOCHONDRIAL"/>
    <property type="match status" value="1"/>
</dbReference>
<sequence length="897" mass="102629">MLITKSKQASLYSQLLFNRTTIFSTSASSSFAPAAFSSRLNLNCPTHQQFFVPSCYSTAHNPVFPIQQCSFNPIFNSKDIVQSFKERLQLGNTEYLDRIFEILSAQHKVDDLALSQLGLRLTESLVRQVLYYGNSKNDIFSCLKFFDWAGRQHGFRHTRSTFHAIFKILSKAKLMRLLMDFLDNDMVFGFLNEKLGSFGFYSTLVIGYSVAGKPQLALQMFGKMRFQGFDLDYLGYHVLLNSLVEENCFDAVGSISRQISLRGFENHVTHCIVVKSLCKQKLLDEAKSYLRRVNLLGDGYLHGDAVGVLVTALCQNDQFDKAGQVVEEFRELGVLPIGPVYNVWLRNLVQAGKIDSALEFLQRKKSLECYVPEVFRYNALLWRLLKENRLTEACDLLMEMMEGGVSADKVTLNAALCFFCKAGMVDVAVDLYNSKSEFGFSASSMACNYLIDSLCKEGKIDEAYNMLRDCTEQGYFPGRRTFYILADAFCRESKLDIMTQLVLAALERNFMPSDSLYNKFISALCSAGRPKDGYLILNELNRMNIVATRTTYSNLIHGFIKLKKGDIAVRLLVEMQNKGHMVNRTLFRAVVCSLYDMENPEIQFFKLLEMQLSCHEPDCKIFNFFIDGAGHAKKPELARQVFEMMQRSGIEPNLRSDVLMLQSYLKSERISDAINFFDALRQRREIGSKLYETMVVGLCAVKKVNLGLHFFREFQSNGRFPTGECYEELIKLLCWNKEYKMVVHLIIDLEKAGRPVTSFIGNTLLLHSLRSLELYDSWVEVREVQKFPNLSVLGQLIGAFSGRIQMSHNINWEQVIELCFPLNLYTYNMLLRRLGMDKMDDACELFKKLCQKGFKPKGWTYNILVHGLHKHARTDETRRLADNMFRKCIGPNNSCTG</sequence>
<organism evidence="4 5">
    <name type="scientific">Manihot esculenta</name>
    <name type="common">Cassava</name>
    <name type="synonym">Jatropha manihot</name>
    <dbReference type="NCBI Taxonomy" id="3983"/>
    <lineage>
        <taxon>Eukaryota</taxon>
        <taxon>Viridiplantae</taxon>
        <taxon>Streptophyta</taxon>
        <taxon>Embryophyta</taxon>
        <taxon>Tracheophyta</taxon>
        <taxon>Spermatophyta</taxon>
        <taxon>Magnoliopsida</taxon>
        <taxon>eudicotyledons</taxon>
        <taxon>Gunneridae</taxon>
        <taxon>Pentapetalae</taxon>
        <taxon>rosids</taxon>
        <taxon>fabids</taxon>
        <taxon>Malpighiales</taxon>
        <taxon>Euphorbiaceae</taxon>
        <taxon>Crotonoideae</taxon>
        <taxon>Manihoteae</taxon>
        <taxon>Manihot</taxon>
    </lineage>
</organism>
<gene>
    <name evidence="4" type="ORF">MANES_02G133800v8</name>
</gene>
<dbReference type="InterPro" id="IPR002885">
    <property type="entry name" value="PPR_rpt"/>
</dbReference>
<protein>
    <recommendedName>
        <fullName evidence="6">Pentacotripeptide-repeat region of PRORP domain-containing protein</fullName>
    </recommendedName>
</protein>
<dbReference type="OrthoDB" id="185373at2759"/>
<feature type="repeat" description="PPR" evidence="3">
    <location>
        <begin position="823"/>
        <end position="856"/>
    </location>
</feature>
<reference evidence="5" key="1">
    <citation type="journal article" date="2016" name="Nat. Biotechnol.">
        <title>Sequencing wild and cultivated cassava and related species reveals extensive interspecific hybridization and genetic diversity.</title>
        <authorList>
            <person name="Bredeson J.V."/>
            <person name="Lyons J.B."/>
            <person name="Prochnik S.E."/>
            <person name="Wu G.A."/>
            <person name="Ha C.M."/>
            <person name="Edsinger-Gonzales E."/>
            <person name="Grimwood J."/>
            <person name="Schmutz J."/>
            <person name="Rabbi I.Y."/>
            <person name="Egesi C."/>
            <person name="Nauluvula P."/>
            <person name="Lebot V."/>
            <person name="Ndunguru J."/>
            <person name="Mkamilo G."/>
            <person name="Bart R.S."/>
            <person name="Setter T.L."/>
            <person name="Gleadow R.M."/>
            <person name="Kulakow P."/>
            <person name="Ferguson M.E."/>
            <person name="Rounsley S."/>
            <person name="Rokhsar D.S."/>
        </authorList>
    </citation>
    <scope>NUCLEOTIDE SEQUENCE [LARGE SCALE GENOMIC DNA]</scope>
    <source>
        <strain evidence="5">cv. AM560-2</strain>
    </source>
</reference>
<keyword evidence="2" id="KW-0677">Repeat</keyword>
<accession>A0A2C9WF17</accession>
<evidence type="ECO:0000313" key="5">
    <source>
        <dbReference type="Proteomes" id="UP000091857"/>
    </source>
</evidence>
<evidence type="ECO:0000256" key="1">
    <source>
        <dbReference type="ARBA" id="ARBA00007626"/>
    </source>
</evidence>
<dbReference type="InterPro" id="IPR011990">
    <property type="entry name" value="TPR-like_helical_dom_sf"/>
</dbReference>
<dbReference type="AlphaFoldDB" id="A0A2C9WF17"/>
<dbReference type="Pfam" id="PF13041">
    <property type="entry name" value="PPR_2"/>
    <property type="match status" value="2"/>
</dbReference>
<keyword evidence="5" id="KW-1185">Reference proteome</keyword>
<evidence type="ECO:0000313" key="4">
    <source>
        <dbReference type="EMBL" id="OAY57899.1"/>
    </source>
</evidence>
<evidence type="ECO:0000256" key="2">
    <source>
        <dbReference type="ARBA" id="ARBA00022737"/>
    </source>
</evidence>
<comment type="caution">
    <text evidence="4">The sequence shown here is derived from an EMBL/GenBank/DDBJ whole genome shotgun (WGS) entry which is preliminary data.</text>
</comment>
<dbReference type="InterPro" id="IPR051240">
    <property type="entry name" value="Mito_RNA-Proc/Resp"/>
</dbReference>
<dbReference type="PROSITE" id="PS51375">
    <property type="entry name" value="PPR"/>
    <property type="match status" value="8"/>
</dbReference>
<dbReference type="Pfam" id="PF01535">
    <property type="entry name" value="PPR"/>
    <property type="match status" value="8"/>
</dbReference>
<dbReference type="OMA" id="CIKASID"/>
<dbReference type="STRING" id="3983.A0A2C9WF17"/>
<feature type="repeat" description="PPR" evidence="3">
    <location>
        <begin position="373"/>
        <end position="407"/>
    </location>
</feature>